<feature type="region of interest" description="Disordered" evidence="1">
    <location>
        <begin position="163"/>
        <end position="194"/>
    </location>
</feature>
<accession>A0ABU6UL41</accession>
<dbReference type="EMBL" id="JASCZI010121414">
    <property type="protein sequence ID" value="MED6161639.1"/>
    <property type="molecule type" value="Genomic_DNA"/>
</dbReference>
<name>A0ABU6UL41_9FABA</name>
<sequence>MENQGYTHERIIRLLKGEPDFWHDLIEGLGWGFMIPFTENDIRRYLNINIDLPGTGATTWHKLIIANVDPKQHGTTFDLNHAILIYVLMTEGVVNIPRIMRDVLLKHPMENSRNLLPYPMLISRLASRFQVPVFPEHVFYELREQGMSCSYGDLKGEQPKVCRGRVIPPPRQPQVQQEEQQQPPPAASKIPSTSVQYLSETSLQEIMRHLERQERLLRR</sequence>
<comment type="caution">
    <text evidence="2">The sequence shown here is derived from an EMBL/GenBank/DDBJ whole genome shotgun (WGS) entry which is preliminary data.</text>
</comment>
<gene>
    <name evidence="2" type="ORF">PIB30_062677</name>
</gene>
<evidence type="ECO:0000313" key="2">
    <source>
        <dbReference type="EMBL" id="MED6161639.1"/>
    </source>
</evidence>
<organism evidence="2 3">
    <name type="scientific">Stylosanthes scabra</name>
    <dbReference type="NCBI Taxonomy" id="79078"/>
    <lineage>
        <taxon>Eukaryota</taxon>
        <taxon>Viridiplantae</taxon>
        <taxon>Streptophyta</taxon>
        <taxon>Embryophyta</taxon>
        <taxon>Tracheophyta</taxon>
        <taxon>Spermatophyta</taxon>
        <taxon>Magnoliopsida</taxon>
        <taxon>eudicotyledons</taxon>
        <taxon>Gunneridae</taxon>
        <taxon>Pentapetalae</taxon>
        <taxon>rosids</taxon>
        <taxon>fabids</taxon>
        <taxon>Fabales</taxon>
        <taxon>Fabaceae</taxon>
        <taxon>Papilionoideae</taxon>
        <taxon>50 kb inversion clade</taxon>
        <taxon>dalbergioids sensu lato</taxon>
        <taxon>Dalbergieae</taxon>
        <taxon>Pterocarpus clade</taxon>
        <taxon>Stylosanthes</taxon>
    </lineage>
</organism>
<reference evidence="2 3" key="1">
    <citation type="journal article" date="2023" name="Plants (Basel)">
        <title>Bridging the Gap: Combining Genomics and Transcriptomics Approaches to Understand Stylosanthes scabra, an Orphan Legume from the Brazilian Caatinga.</title>
        <authorList>
            <person name="Ferreira-Neto J.R.C."/>
            <person name="da Silva M.D."/>
            <person name="Binneck E."/>
            <person name="de Melo N.F."/>
            <person name="da Silva R.H."/>
            <person name="de Melo A.L.T.M."/>
            <person name="Pandolfi V."/>
            <person name="Bustamante F.O."/>
            <person name="Brasileiro-Vidal A.C."/>
            <person name="Benko-Iseppon A.M."/>
        </authorList>
    </citation>
    <scope>NUCLEOTIDE SEQUENCE [LARGE SCALE GENOMIC DNA]</scope>
    <source>
        <tissue evidence="2">Leaves</tissue>
    </source>
</reference>
<protein>
    <submittedName>
        <fullName evidence="2">Uncharacterized protein</fullName>
    </submittedName>
</protein>
<dbReference type="Proteomes" id="UP001341840">
    <property type="component" value="Unassembled WGS sequence"/>
</dbReference>
<proteinExistence type="predicted"/>
<evidence type="ECO:0000256" key="1">
    <source>
        <dbReference type="SAM" id="MobiDB-lite"/>
    </source>
</evidence>
<keyword evidence="3" id="KW-1185">Reference proteome</keyword>
<evidence type="ECO:0000313" key="3">
    <source>
        <dbReference type="Proteomes" id="UP001341840"/>
    </source>
</evidence>